<protein>
    <submittedName>
        <fullName evidence="3">Uncharacterized protein</fullName>
    </submittedName>
</protein>
<feature type="chain" id="PRO_5043550873" evidence="2">
    <location>
        <begin position="26"/>
        <end position="325"/>
    </location>
</feature>
<accession>A0AAV2T7J0</accession>
<evidence type="ECO:0000313" key="3">
    <source>
        <dbReference type="EMBL" id="CAL5133074.1"/>
    </source>
</evidence>
<name>A0AAV2T7J0_CALDB</name>
<evidence type="ECO:0000256" key="1">
    <source>
        <dbReference type="SAM" id="MobiDB-lite"/>
    </source>
</evidence>
<gene>
    <name evidence="3" type="ORF">CDAUBV1_LOCUS6359</name>
</gene>
<evidence type="ECO:0000313" key="4">
    <source>
        <dbReference type="Proteomes" id="UP001497525"/>
    </source>
</evidence>
<organism evidence="3 4">
    <name type="scientific">Calicophoron daubneyi</name>
    <name type="common">Rumen fluke</name>
    <name type="synonym">Paramphistomum daubneyi</name>
    <dbReference type="NCBI Taxonomy" id="300641"/>
    <lineage>
        <taxon>Eukaryota</taxon>
        <taxon>Metazoa</taxon>
        <taxon>Spiralia</taxon>
        <taxon>Lophotrochozoa</taxon>
        <taxon>Platyhelminthes</taxon>
        <taxon>Trematoda</taxon>
        <taxon>Digenea</taxon>
        <taxon>Plagiorchiida</taxon>
        <taxon>Pronocephalata</taxon>
        <taxon>Paramphistomoidea</taxon>
        <taxon>Paramphistomidae</taxon>
        <taxon>Calicophoron</taxon>
    </lineage>
</organism>
<evidence type="ECO:0000256" key="2">
    <source>
        <dbReference type="SAM" id="SignalP"/>
    </source>
</evidence>
<sequence length="325" mass="37539">MILNTLAIATTLRLLGILVLRPVFGARKQCFNLEQELSYCARKHKVQIPNNPMTGYDFGYGSLNETEYMCRTKWHILVFRCMRRRSEQVCKNSDEEKFRQVIWSISLDTRKLEKAAAYMCHEHNLRILQQYQDNCLRQQEKLAEQCTVNRNDTIREVVAALQNQSNELSATSLEYSQTIKNTLTYYECKSLRAKLECLYSILHTTCPPDALRLVMNYFKETLPDYCDFEYEDRLQLYLDNLSLKYSPPEAAVARTSTSLGRNRPARNRASSEPGSSGRRKTIGSEPVNFSCRLFPSTVSLSFLVLLTILSKNVCDQKCTNHFLCV</sequence>
<keyword evidence="2" id="KW-0732">Signal</keyword>
<reference evidence="3" key="1">
    <citation type="submission" date="2024-06" db="EMBL/GenBank/DDBJ databases">
        <authorList>
            <person name="Liu X."/>
            <person name="Lenzi L."/>
            <person name="Haldenby T S."/>
            <person name="Uol C."/>
        </authorList>
    </citation>
    <scope>NUCLEOTIDE SEQUENCE</scope>
</reference>
<feature type="signal peptide" evidence="2">
    <location>
        <begin position="1"/>
        <end position="25"/>
    </location>
</feature>
<feature type="region of interest" description="Disordered" evidence="1">
    <location>
        <begin position="253"/>
        <end position="281"/>
    </location>
</feature>
<dbReference type="Proteomes" id="UP001497525">
    <property type="component" value="Unassembled WGS sequence"/>
</dbReference>
<proteinExistence type="predicted"/>
<dbReference type="EMBL" id="CAXLJL010000156">
    <property type="protein sequence ID" value="CAL5133074.1"/>
    <property type="molecule type" value="Genomic_DNA"/>
</dbReference>
<dbReference type="AlphaFoldDB" id="A0AAV2T7J0"/>
<comment type="caution">
    <text evidence="3">The sequence shown here is derived from an EMBL/GenBank/DDBJ whole genome shotgun (WGS) entry which is preliminary data.</text>
</comment>